<protein>
    <recommendedName>
        <fullName evidence="3">DUF4371 domain-containing protein</fullName>
    </recommendedName>
</protein>
<organism evidence="1 2">
    <name type="scientific">Scleropages formosus</name>
    <name type="common">Asian bonytongue</name>
    <name type="synonym">Osteoglossum formosum</name>
    <dbReference type="NCBI Taxonomy" id="113540"/>
    <lineage>
        <taxon>Eukaryota</taxon>
        <taxon>Metazoa</taxon>
        <taxon>Chordata</taxon>
        <taxon>Craniata</taxon>
        <taxon>Vertebrata</taxon>
        <taxon>Euteleostomi</taxon>
        <taxon>Actinopterygii</taxon>
        <taxon>Neopterygii</taxon>
        <taxon>Teleostei</taxon>
        <taxon>Osteoglossocephala</taxon>
        <taxon>Osteoglossomorpha</taxon>
        <taxon>Osteoglossiformes</taxon>
        <taxon>Osteoglossidae</taxon>
        <taxon>Scleropages</taxon>
    </lineage>
</organism>
<name>A0A0P7TZ73_SCLFO</name>
<dbReference type="Proteomes" id="UP000034805">
    <property type="component" value="Unassembled WGS sequence"/>
</dbReference>
<evidence type="ECO:0000313" key="1">
    <source>
        <dbReference type="EMBL" id="KPP63112.1"/>
    </source>
</evidence>
<sequence>MIMSGKYCGVLTCVKEVAKQAFYMHCNAHCLNLVLVDTVKVIREANCFFSLPTEKQDLDRATVPPHPLIYPGAPRELQRWSDTWWACRYLACRNLVDRLPAV</sequence>
<dbReference type="EMBL" id="JARO02008146">
    <property type="protein sequence ID" value="KPP63112.1"/>
    <property type="molecule type" value="Genomic_DNA"/>
</dbReference>
<evidence type="ECO:0000313" key="2">
    <source>
        <dbReference type="Proteomes" id="UP000034805"/>
    </source>
</evidence>
<comment type="caution">
    <text evidence="1">The sequence shown here is derived from an EMBL/GenBank/DDBJ whole genome shotgun (WGS) entry which is preliminary data.</text>
</comment>
<evidence type="ECO:0008006" key="3">
    <source>
        <dbReference type="Google" id="ProtNLM"/>
    </source>
</evidence>
<proteinExistence type="predicted"/>
<feature type="non-terminal residue" evidence="1">
    <location>
        <position position="102"/>
    </location>
</feature>
<reference evidence="1 2" key="1">
    <citation type="submission" date="2015-08" db="EMBL/GenBank/DDBJ databases">
        <title>The genome of the Asian arowana (Scleropages formosus).</title>
        <authorList>
            <person name="Tan M.H."/>
            <person name="Gan H.M."/>
            <person name="Croft L.J."/>
            <person name="Austin C.M."/>
        </authorList>
    </citation>
    <scope>NUCLEOTIDE SEQUENCE [LARGE SCALE GENOMIC DNA]</scope>
    <source>
        <strain evidence="1">Aro1</strain>
    </source>
</reference>
<dbReference type="AlphaFoldDB" id="A0A0P7TZ73"/>
<accession>A0A0P7TZ73</accession>
<gene>
    <name evidence="1" type="ORF">Z043_118657</name>
</gene>